<feature type="transmembrane region" description="Helical" evidence="13">
    <location>
        <begin position="21"/>
        <end position="39"/>
    </location>
</feature>
<accession>A0A4P6JX15</accession>
<evidence type="ECO:0000256" key="6">
    <source>
        <dbReference type="ARBA" id="ARBA00022826"/>
    </source>
</evidence>
<evidence type="ECO:0000256" key="13">
    <source>
        <dbReference type="SAM" id="Phobius"/>
    </source>
</evidence>
<evidence type="ECO:0000256" key="7">
    <source>
        <dbReference type="ARBA" id="ARBA00022958"/>
    </source>
</evidence>
<dbReference type="KEGG" id="kbs:EPA93_27750"/>
<keyword evidence="11" id="KW-0407">Ion channel</keyword>
<dbReference type="GO" id="GO:0016020">
    <property type="term" value="C:membrane"/>
    <property type="evidence" value="ECO:0007669"/>
    <property type="project" value="UniProtKB-SubCell"/>
</dbReference>
<reference evidence="14 15" key="1">
    <citation type="submission" date="2019-01" db="EMBL/GenBank/DDBJ databases">
        <title>Ktedonosporobacter rubrisoli SCAWS-G2.</title>
        <authorList>
            <person name="Huang Y."/>
            <person name="Yan B."/>
        </authorList>
    </citation>
    <scope>NUCLEOTIDE SEQUENCE [LARGE SCALE GENOMIC DNA]</scope>
    <source>
        <strain evidence="14 15">SCAWS-G2</strain>
    </source>
</reference>
<dbReference type="InterPro" id="IPR010617">
    <property type="entry name" value="TMEM175-like"/>
</dbReference>
<name>A0A4P6JX15_KTERU</name>
<evidence type="ECO:0000313" key="15">
    <source>
        <dbReference type="Proteomes" id="UP000290365"/>
    </source>
</evidence>
<sequence length="217" mass="24340">MQVEKSSVTSPEKPHDSSKERLIMLSDGVFAIAITLLVIDIHLPEKLSAGAVQDAFIKLFPQFLGYVISFVIIATYWVIHRRLMDRVKIADRNITFLNLTLLFFIALLPVSTKFIGPYYGIPIITAFYALNLAACGFVSVATSLYLKQRREIAVDDLNIADVDRGLRSALLASVVFVLSLLLMLLPNGARWVLPSWCILFFTDPIARLVQRLQSRKA</sequence>
<evidence type="ECO:0000256" key="3">
    <source>
        <dbReference type="ARBA" id="ARBA00022448"/>
    </source>
</evidence>
<keyword evidence="7" id="KW-0630">Potassium</keyword>
<keyword evidence="8 13" id="KW-1133">Transmembrane helix</keyword>
<keyword evidence="15" id="KW-1185">Reference proteome</keyword>
<evidence type="ECO:0000256" key="9">
    <source>
        <dbReference type="ARBA" id="ARBA00023065"/>
    </source>
</evidence>
<dbReference type="PANTHER" id="PTHR31462:SF5">
    <property type="entry name" value="ENDOSOMAL_LYSOSOMAL PROTON CHANNEL TMEM175"/>
    <property type="match status" value="1"/>
</dbReference>
<organism evidence="14 15">
    <name type="scientific">Ktedonosporobacter rubrisoli</name>
    <dbReference type="NCBI Taxonomy" id="2509675"/>
    <lineage>
        <taxon>Bacteria</taxon>
        <taxon>Bacillati</taxon>
        <taxon>Chloroflexota</taxon>
        <taxon>Ktedonobacteria</taxon>
        <taxon>Ktedonobacterales</taxon>
        <taxon>Ktedonosporobacteraceae</taxon>
        <taxon>Ktedonosporobacter</taxon>
    </lineage>
</organism>
<feature type="transmembrane region" description="Helical" evidence="13">
    <location>
        <begin position="59"/>
        <end position="79"/>
    </location>
</feature>
<dbReference type="OrthoDB" id="159858at2"/>
<dbReference type="PANTHER" id="PTHR31462">
    <property type="entry name" value="ENDOSOMAL/LYSOSOMAL POTASSIUM CHANNEL TMEM175"/>
    <property type="match status" value="1"/>
</dbReference>
<evidence type="ECO:0000256" key="10">
    <source>
        <dbReference type="ARBA" id="ARBA00023136"/>
    </source>
</evidence>
<evidence type="ECO:0000256" key="2">
    <source>
        <dbReference type="ARBA" id="ARBA00006920"/>
    </source>
</evidence>
<dbReference type="Pfam" id="PF06736">
    <property type="entry name" value="TMEM175"/>
    <property type="match status" value="1"/>
</dbReference>
<comment type="catalytic activity">
    <reaction evidence="12">
        <text>K(+)(in) = K(+)(out)</text>
        <dbReference type="Rhea" id="RHEA:29463"/>
        <dbReference type="ChEBI" id="CHEBI:29103"/>
    </reaction>
</comment>
<dbReference type="RefSeq" id="WP_129890625.1">
    <property type="nucleotide sequence ID" value="NZ_CP035758.1"/>
</dbReference>
<evidence type="ECO:0000256" key="5">
    <source>
        <dbReference type="ARBA" id="ARBA00022692"/>
    </source>
</evidence>
<evidence type="ECO:0000256" key="1">
    <source>
        <dbReference type="ARBA" id="ARBA00004141"/>
    </source>
</evidence>
<keyword evidence="5 13" id="KW-0812">Transmembrane</keyword>
<dbReference type="Proteomes" id="UP000290365">
    <property type="component" value="Chromosome"/>
</dbReference>
<dbReference type="EMBL" id="CP035758">
    <property type="protein sequence ID" value="QBD79566.1"/>
    <property type="molecule type" value="Genomic_DNA"/>
</dbReference>
<keyword evidence="4" id="KW-0633">Potassium transport</keyword>
<keyword evidence="10 13" id="KW-0472">Membrane</keyword>
<comment type="similarity">
    <text evidence="2">Belongs to the TMEM175 family.</text>
</comment>
<evidence type="ECO:0000313" key="14">
    <source>
        <dbReference type="EMBL" id="QBD79566.1"/>
    </source>
</evidence>
<dbReference type="GO" id="GO:0015252">
    <property type="term" value="F:proton channel activity"/>
    <property type="evidence" value="ECO:0007669"/>
    <property type="project" value="InterPro"/>
</dbReference>
<comment type="subcellular location">
    <subcellularLocation>
        <location evidence="1">Membrane</location>
        <topology evidence="1">Multi-pass membrane protein</topology>
    </subcellularLocation>
</comment>
<feature type="transmembrane region" description="Helical" evidence="13">
    <location>
        <begin position="99"/>
        <end position="120"/>
    </location>
</feature>
<keyword evidence="6" id="KW-0631">Potassium channel</keyword>
<protein>
    <submittedName>
        <fullName evidence="14">DUF1211 domain-containing protein</fullName>
    </submittedName>
</protein>
<evidence type="ECO:0000256" key="4">
    <source>
        <dbReference type="ARBA" id="ARBA00022538"/>
    </source>
</evidence>
<gene>
    <name evidence="14" type="ORF">EPA93_27750</name>
</gene>
<proteinExistence type="inferred from homology"/>
<dbReference type="GO" id="GO:0005267">
    <property type="term" value="F:potassium channel activity"/>
    <property type="evidence" value="ECO:0007669"/>
    <property type="project" value="UniProtKB-KW"/>
</dbReference>
<feature type="transmembrane region" description="Helical" evidence="13">
    <location>
        <begin position="126"/>
        <end position="146"/>
    </location>
</feature>
<dbReference type="AlphaFoldDB" id="A0A4P6JX15"/>
<keyword evidence="9" id="KW-0406">Ion transport</keyword>
<evidence type="ECO:0000256" key="11">
    <source>
        <dbReference type="ARBA" id="ARBA00023303"/>
    </source>
</evidence>
<evidence type="ECO:0000256" key="8">
    <source>
        <dbReference type="ARBA" id="ARBA00022989"/>
    </source>
</evidence>
<keyword evidence="3" id="KW-0813">Transport</keyword>
<feature type="transmembrane region" description="Helical" evidence="13">
    <location>
        <begin position="166"/>
        <end position="185"/>
    </location>
</feature>
<evidence type="ECO:0000256" key="12">
    <source>
        <dbReference type="ARBA" id="ARBA00034430"/>
    </source>
</evidence>